<dbReference type="SUPFAM" id="SSF88798">
    <property type="entry name" value="N-terminal, heterodimerisation domain of RBP7 (RpoE)"/>
    <property type="match status" value="1"/>
</dbReference>
<evidence type="ECO:0000256" key="4">
    <source>
        <dbReference type="ARBA" id="ARBA00023163"/>
    </source>
</evidence>
<reference evidence="10" key="1">
    <citation type="submission" date="2022-07" db="EMBL/GenBank/DDBJ databases">
        <title>Draft genome sequence of Zalerion maritima ATCC 34329, a (micro)plastics degrading marine fungus.</title>
        <authorList>
            <person name="Paco A."/>
            <person name="Goncalves M.F.M."/>
            <person name="Rocha-Santos T.A.P."/>
            <person name="Alves A."/>
        </authorList>
    </citation>
    <scope>NUCLEOTIDE SEQUENCE</scope>
    <source>
        <strain evidence="10">ATCC 34329</strain>
    </source>
</reference>
<feature type="region of interest" description="Disordered" evidence="7">
    <location>
        <begin position="158"/>
        <end position="187"/>
    </location>
</feature>
<evidence type="ECO:0000256" key="1">
    <source>
        <dbReference type="ARBA" id="ARBA00004123"/>
    </source>
</evidence>
<evidence type="ECO:0000259" key="8">
    <source>
        <dbReference type="Pfam" id="PF03876"/>
    </source>
</evidence>
<dbReference type="Pfam" id="PF03876">
    <property type="entry name" value="SHS2_Rpb7-N"/>
    <property type="match status" value="1"/>
</dbReference>
<comment type="similarity">
    <text evidence="2">Belongs to the eukaryotic RPB7/RPC8 RNA polymerase subunit family.</text>
</comment>
<evidence type="ECO:0000256" key="3">
    <source>
        <dbReference type="ARBA" id="ARBA00022478"/>
    </source>
</evidence>
<dbReference type="Gene3D" id="3.30.1490.120">
    <property type="entry name" value="RNA polymerase Rpb7-like, N-terminal domain"/>
    <property type="match status" value="1"/>
</dbReference>
<evidence type="ECO:0000256" key="6">
    <source>
        <dbReference type="RuleBase" id="RU369086"/>
    </source>
</evidence>
<name>A0AAD5RYH1_9PEZI</name>
<dbReference type="InterPro" id="IPR005576">
    <property type="entry name" value="Rpb7-like_N"/>
</dbReference>
<evidence type="ECO:0000313" key="10">
    <source>
        <dbReference type="EMBL" id="KAJ2906085.1"/>
    </source>
</evidence>
<dbReference type="GO" id="GO:0005666">
    <property type="term" value="C:RNA polymerase III complex"/>
    <property type="evidence" value="ECO:0007669"/>
    <property type="project" value="TreeGrafter"/>
</dbReference>
<evidence type="ECO:0000256" key="2">
    <source>
        <dbReference type="ARBA" id="ARBA00009307"/>
    </source>
</evidence>
<dbReference type="PANTHER" id="PTHR12709:SF1">
    <property type="entry name" value="DNA-DIRECTED RNA POLYMERASE III SUBUNIT RPC8"/>
    <property type="match status" value="1"/>
</dbReference>
<keyword evidence="11" id="KW-1185">Reference proteome</keyword>
<evidence type="ECO:0000313" key="11">
    <source>
        <dbReference type="Proteomes" id="UP001201980"/>
    </source>
</evidence>
<dbReference type="EMBL" id="JAKWBI020000019">
    <property type="protein sequence ID" value="KAJ2906085.1"/>
    <property type="molecule type" value="Genomic_DNA"/>
</dbReference>
<dbReference type="InterPro" id="IPR013238">
    <property type="entry name" value="RNA_pol_III_Rbc25"/>
</dbReference>
<evidence type="ECO:0000256" key="7">
    <source>
        <dbReference type="SAM" id="MobiDB-lite"/>
    </source>
</evidence>
<dbReference type="PANTHER" id="PTHR12709">
    <property type="entry name" value="DNA-DIRECTED RNA POLYMERASE II, III"/>
    <property type="match status" value="1"/>
</dbReference>
<dbReference type="SUPFAM" id="SSF50249">
    <property type="entry name" value="Nucleic acid-binding proteins"/>
    <property type="match status" value="1"/>
</dbReference>
<dbReference type="GO" id="GO:0006384">
    <property type="term" value="P:transcription initiation at RNA polymerase III promoter"/>
    <property type="evidence" value="ECO:0007669"/>
    <property type="project" value="TreeGrafter"/>
</dbReference>
<sequence length="219" mass="24884">MVQIDPQDFRKASIYAIQDNLNAKYSNKVIQNIGLCICVYSILWNSEGLIGHGNGLVNVNVEFELIVFRPGKGEIIFAKISESTPAGIRLRTDFFNDIFVPHDKLPENCVYEPNDKIWVWQVAAGEEEGEEGGDEEPKYEKMYYDNHEMVRVQCGDEEWHDHSPEGPESAPTAEDEENALINPKPSPYKIIGSMQDDGLGVCLWWDMPDQEEEGMEVDQ</sequence>
<evidence type="ECO:0000259" key="9">
    <source>
        <dbReference type="Pfam" id="PF08292"/>
    </source>
</evidence>
<proteinExistence type="inferred from homology"/>
<comment type="function">
    <text evidence="6">DNA-dependent RNA polymerase which catalyzes the transcription of DNA into RNA using the four ribonucleoside triphosphates as substrates.</text>
</comment>
<keyword evidence="5 6" id="KW-0539">Nucleus</keyword>
<dbReference type="InterPro" id="IPR045113">
    <property type="entry name" value="Rpb7-like"/>
</dbReference>
<feature type="domain" description="RNA polymerase III subunit Rpc25" evidence="9">
    <location>
        <begin position="74"/>
        <end position="205"/>
    </location>
</feature>
<protein>
    <recommendedName>
        <fullName evidence="6">DNA-directed RNA polymerase subunit</fullName>
    </recommendedName>
</protein>
<keyword evidence="3 6" id="KW-0240">DNA-directed RNA polymerase</keyword>
<gene>
    <name evidence="10" type="ORF">MKZ38_003122</name>
</gene>
<dbReference type="Pfam" id="PF08292">
    <property type="entry name" value="RNA_pol_Rbc25"/>
    <property type="match status" value="1"/>
</dbReference>
<dbReference type="Gene3D" id="2.40.50.140">
    <property type="entry name" value="Nucleic acid-binding proteins"/>
    <property type="match status" value="1"/>
</dbReference>
<feature type="domain" description="RNA polymerase Rpb7-like N-terminal" evidence="8">
    <location>
        <begin position="2"/>
        <end position="55"/>
    </location>
</feature>
<dbReference type="Proteomes" id="UP001201980">
    <property type="component" value="Unassembled WGS sequence"/>
</dbReference>
<dbReference type="AlphaFoldDB" id="A0AAD5RYH1"/>
<keyword evidence="4 6" id="KW-0804">Transcription</keyword>
<organism evidence="10 11">
    <name type="scientific">Zalerion maritima</name>
    <dbReference type="NCBI Taxonomy" id="339359"/>
    <lineage>
        <taxon>Eukaryota</taxon>
        <taxon>Fungi</taxon>
        <taxon>Dikarya</taxon>
        <taxon>Ascomycota</taxon>
        <taxon>Pezizomycotina</taxon>
        <taxon>Sordariomycetes</taxon>
        <taxon>Lulworthiomycetidae</taxon>
        <taxon>Lulworthiales</taxon>
        <taxon>Lulworthiaceae</taxon>
        <taxon>Zalerion</taxon>
    </lineage>
</organism>
<comment type="caution">
    <text evidence="10">The sequence shown here is derived from an EMBL/GenBank/DDBJ whole genome shotgun (WGS) entry which is preliminary data.</text>
</comment>
<comment type="subcellular location">
    <subcellularLocation>
        <location evidence="1 6">Nucleus</location>
    </subcellularLocation>
</comment>
<dbReference type="InterPro" id="IPR036898">
    <property type="entry name" value="RNA_pol_Rpb7-like_N_sf"/>
</dbReference>
<accession>A0AAD5RYH1</accession>
<evidence type="ECO:0000256" key="5">
    <source>
        <dbReference type="ARBA" id="ARBA00023242"/>
    </source>
</evidence>
<dbReference type="InterPro" id="IPR012340">
    <property type="entry name" value="NA-bd_OB-fold"/>
</dbReference>
<dbReference type="GO" id="GO:0055029">
    <property type="term" value="C:nuclear DNA-directed RNA polymerase complex"/>
    <property type="evidence" value="ECO:0007669"/>
    <property type="project" value="UniProtKB-ARBA"/>
</dbReference>